<dbReference type="Gene3D" id="3.40.1190.20">
    <property type="match status" value="1"/>
</dbReference>
<accession>R5QKS8</accession>
<dbReference type="Proteomes" id="UP000017998">
    <property type="component" value="Unassembled WGS sequence"/>
</dbReference>
<comment type="caution">
    <text evidence="1">The sequence shown here is derived from an EMBL/GenBank/DDBJ whole genome shotgun (WGS) entry which is preliminary data.</text>
</comment>
<evidence type="ECO:0000313" key="1">
    <source>
        <dbReference type="EMBL" id="CCZ26939.1"/>
    </source>
</evidence>
<reference evidence="1" key="1">
    <citation type="submission" date="2012-11" db="EMBL/GenBank/DDBJ databases">
        <title>Dependencies among metagenomic species, viruses, plasmids and units of genetic variation.</title>
        <authorList>
            <person name="Nielsen H.B."/>
            <person name="Almeida M."/>
            <person name="Juncker A.S."/>
            <person name="Rasmussen S."/>
            <person name="Li J."/>
            <person name="Sunagawa S."/>
            <person name="Plichta D."/>
            <person name="Gautier L."/>
            <person name="Le Chatelier E."/>
            <person name="Peletier E."/>
            <person name="Bonde I."/>
            <person name="Nielsen T."/>
            <person name="Manichanh C."/>
            <person name="Arumugam M."/>
            <person name="Batto J."/>
            <person name="Santos M.B.Q.D."/>
            <person name="Blom N."/>
            <person name="Borruel N."/>
            <person name="Burgdorf K.S."/>
            <person name="Boumezbeur F."/>
            <person name="Casellas F."/>
            <person name="Dore J."/>
            <person name="Guarner F."/>
            <person name="Hansen T."/>
            <person name="Hildebrand F."/>
            <person name="Kaas R.S."/>
            <person name="Kennedy S."/>
            <person name="Kristiansen K."/>
            <person name="Kultima J.R."/>
            <person name="Leonard P."/>
            <person name="Levenez F."/>
            <person name="Lund O."/>
            <person name="Moumen B."/>
            <person name="Le Paslier D."/>
            <person name="Pons N."/>
            <person name="Pedersen O."/>
            <person name="Prifti E."/>
            <person name="Qin J."/>
            <person name="Raes J."/>
            <person name="Tap J."/>
            <person name="Tims S."/>
            <person name="Ussery D.W."/>
            <person name="Yamada T."/>
            <person name="MetaHit consortium"/>
            <person name="Renault P."/>
            <person name="Sicheritz-Ponten T."/>
            <person name="Bork P."/>
            <person name="Wang J."/>
            <person name="Brunak S."/>
            <person name="Ehrlich S.D."/>
        </authorList>
    </citation>
    <scope>NUCLEOTIDE SEQUENCE [LARGE SCALE GENOMIC DNA]</scope>
</reference>
<dbReference type="EMBL" id="CAZS010000148">
    <property type="protein sequence ID" value="CCZ26939.1"/>
    <property type="molecule type" value="Genomic_DNA"/>
</dbReference>
<dbReference type="AlphaFoldDB" id="R5QKS8"/>
<dbReference type="InterPro" id="IPR029056">
    <property type="entry name" value="Ribokinase-like"/>
</dbReference>
<gene>
    <name evidence="1" type="ORF">BN734_00815</name>
</gene>
<protein>
    <submittedName>
        <fullName evidence="1">Uncharacterized protein</fullName>
    </submittedName>
</protein>
<sequence>MTREKTTAGISSFIGASYSGTGDLFASVIAGGKARGDRTEDSVRLAGEMIEKAVRESAALGISGKEGAEYEKYLWMLCKKTKESGEKKGK</sequence>
<evidence type="ECO:0000313" key="2">
    <source>
        <dbReference type="Proteomes" id="UP000017998"/>
    </source>
</evidence>
<name>R5QKS8_9FIRM</name>
<organism evidence="1 2">
    <name type="scientific">[Ruminococcus] torques CAG:61</name>
    <dbReference type="NCBI Taxonomy" id="1263108"/>
    <lineage>
        <taxon>Bacteria</taxon>
        <taxon>Bacillati</taxon>
        <taxon>Bacillota</taxon>
        <taxon>Clostridia</taxon>
        <taxon>Lachnospirales</taxon>
        <taxon>Lachnospiraceae</taxon>
        <taxon>Mediterraneibacter</taxon>
    </lineage>
</organism>
<proteinExistence type="predicted"/>
<dbReference type="SUPFAM" id="SSF53613">
    <property type="entry name" value="Ribokinase-like"/>
    <property type="match status" value="1"/>
</dbReference>